<dbReference type="EMBL" id="CP084930">
    <property type="protein sequence ID" value="USI74048.1"/>
    <property type="molecule type" value="Genomic_DNA"/>
</dbReference>
<keyword evidence="3" id="KW-1185">Reference proteome</keyword>
<accession>A0ABY4XAU6</accession>
<organism evidence="2 3">
    <name type="scientific">Sphingomonas morindae</name>
    <dbReference type="NCBI Taxonomy" id="1541170"/>
    <lineage>
        <taxon>Bacteria</taxon>
        <taxon>Pseudomonadati</taxon>
        <taxon>Pseudomonadota</taxon>
        <taxon>Alphaproteobacteria</taxon>
        <taxon>Sphingomonadales</taxon>
        <taxon>Sphingomonadaceae</taxon>
        <taxon>Sphingomonas</taxon>
    </lineage>
</organism>
<protein>
    <submittedName>
        <fullName evidence="2">Complex I NDUFA9 subunit family protein</fullName>
    </submittedName>
</protein>
<gene>
    <name evidence="2" type="ORF">LHA26_06190</name>
</gene>
<dbReference type="CDD" id="cd05271">
    <property type="entry name" value="NDUFA9_like_SDR_a"/>
    <property type="match status" value="1"/>
</dbReference>
<dbReference type="PANTHER" id="PTHR12126">
    <property type="entry name" value="NADH-UBIQUINONE OXIDOREDUCTASE 39 KDA SUBUNIT-RELATED"/>
    <property type="match status" value="1"/>
</dbReference>
<dbReference type="Pfam" id="PF01370">
    <property type="entry name" value="Epimerase"/>
    <property type="match status" value="1"/>
</dbReference>
<sequence length="311" mass="32535">MAQLVTLIGGSGFIGRYVAQALLRADARVRIVSRNPHRAFYLRPQGNLGQLQFIAGDLTKPDTIARAVRESDAVVNLVGVLSGPFERVHVDGARTVAEAAHAAGARALVHVSAIGADSASPSAYGRTKAAGEAAVAHAFPGATIIRPSLVFGPEDALTNRFARMMQLSPVVPVLAGATRFQPVFAGDLGRAIAAAASDPGRHAGRTYEIGGPATLSMAELNRLIARIIGRKTHFVELPDGMGAGLAKLGFLPGAPLTQDQWQMLSQDNVPAPGAEGLAAFGLDATPLEAVAEGWLVKYRRLGRFGAQRKTA</sequence>
<proteinExistence type="predicted"/>
<reference evidence="2" key="1">
    <citation type="journal article" date="2022" name="Toxins">
        <title>Genomic Analysis of Sphingopyxis sp. USTB-05 for Biodegrading Cyanobacterial Hepatotoxins.</title>
        <authorList>
            <person name="Liu C."/>
            <person name="Xu Q."/>
            <person name="Zhao Z."/>
            <person name="Zhang H."/>
            <person name="Liu X."/>
            <person name="Yin C."/>
            <person name="Liu Y."/>
            <person name="Yan H."/>
        </authorList>
    </citation>
    <scope>NUCLEOTIDE SEQUENCE</scope>
    <source>
        <strain evidence="2">NBD5</strain>
    </source>
</reference>
<dbReference type="RefSeq" id="WP_252167854.1">
    <property type="nucleotide sequence ID" value="NZ_CP084930.1"/>
</dbReference>
<evidence type="ECO:0000259" key="1">
    <source>
        <dbReference type="Pfam" id="PF01370"/>
    </source>
</evidence>
<dbReference type="Gene3D" id="3.40.50.720">
    <property type="entry name" value="NAD(P)-binding Rossmann-like Domain"/>
    <property type="match status" value="1"/>
</dbReference>
<dbReference type="InterPro" id="IPR051207">
    <property type="entry name" value="ComplexI_NDUFA9_subunit"/>
</dbReference>
<dbReference type="Proteomes" id="UP001056937">
    <property type="component" value="Chromosome 1"/>
</dbReference>
<feature type="domain" description="NAD-dependent epimerase/dehydratase" evidence="1">
    <location>
        <begin position="6"/>
        <end position="210"/>
    </location>
</feature>
<name>A0ABY4XAU6_9SPHN</name>
<dbReference type="PANTHER" id="PTHR12126:SF11">
    <property type="entry name" value="NADH DEHYDROGENASE [UBIQUINONE] 1 ALPHA SUBCOMPLEX SUBUNIT 9, MITOCHONDRIAL"/>
    <property type="match status" value="1"/>
</dbReference>
<dbReference type="InterPro" id="IPR001509">
    <property type="entry name" value="Epimerase_deHydtase"/>
</dbReference>
<dbReference type="SUPFAM" id="SSF51735">
    <property type="entry name" value="NAD(P)-binding Rossmann-fold domains"/>
    <property type="match status" value="1"/>
</dbReference>
<evidence type="ECO:0000313" key="3">
    <source>
        <dbReference type="Proteomes" id="UP001056937"/>
    </source>
</evidence>
<dbReference type="InterPro" id="IPR036291">
    <property type="entry name" value="NAD(P)-bd_dom_sf"/>
</dbReference>
<evidence type="ECO:0000313" key="2">
    <source>
        <dbReference type="EMBL" id="USI74048.1"/>
    </source>
</evidence>